<dbReference type="PANTHER" id="PTHR31286:SF167">
    <property type="entry name" value="OS09G0268800 PROTEIN"/>
    <property type="match status" value="1"/>
</dbReference>
<evidence type="ECO:0000313" key="2">
    <source>
        <dbReference type="Proteomes" id="UP001459277"/>
    </source>
</evidence>
<gene>
    <name evidence="1" type="ORF">SO802_026058</name>
</gene>
<comment type="caution">
    <text evidence="1">The sequence shown here is derived from an EMBL/GenBank/DDBJ whole genome shotgun (WGS) entry which is preliminary data.</text>
</comment>
<proteinExistence type="predicted"/>
<keyword evidence="2" id="KW-1185">Reference proteome</keyword>
<evidence type="ECO:0000313" key="1">
    <source>
        <dbReference type="EMBL" id="KAK9991073.1"/>
    </source>
</evidence>
<dbReference type="Proteomes" id="UP001459277">
    <property type="component" value="Unassembled WGS sequence"/>
</dbReference>
<organism evidence="1 2">
    <name type="scientific">Lithocarpus litseifolius</name>
    <dbReference type="NCBI Taxonomy" id="425828"/>
    <lineage>
        <taxon>Eukaryota</taxon>
        <taxon>Viridiplantae</taxon>
        <taxon>Streptophyta</taxon>
        <taxon>Embryophyta</taxon>
        <taxon>Tracheophyta</taxon>
        <taxon>Spermatophyta</taxon>
        <taxon>Magnoliopsida</taxon>
        <taxon>eudicotyledons</taxon>
        <taxon>Gunneridae</taxon>
        <taxon>Pentapetalae</taxon>
        <taxon>rosids</taxon>
        <taxon>fabids</taxon>
        <taxon>Fagales</taxon>
        <taxon>Fagaceae</taxon>
        <taxon>Lithocarpus</taxon>
    </lineage>
</organism>
<protein>
    <recommendedName>
        <fullName evidence="3">DUF4283 domain-containing protein</fullName>
    </recommendedName>
</protein>
<dbReference type="InterPro" id="IPR040256">
    <property type="entry name" value="At4g02000-like"/>
</dbReference>
<accession>A0AAW2BZG5</accession>
<reference evidence="1 2" key="1">
    <citation type="submission" date="2024-01" db="EMBL/GenBank/DDBJ databases">
        <title>A telomere-to-telomere, gap-free genome of sweet tea (Lithocarpus litseifolius).</title>
        <authorList>
            <person name="Zhou J."/>
        </authorList>
    </citation>
    <scope>NUCLEOTIDE SEQUENCE [LARGE SCALE GENOMIC DNA]</scope>
    <source>
        <strain evidence="1">Zhou-2022a</strain>
        <tissue evidence="1">Leaf</tissue>
    </source>
</reference>
<name>A0AAW2BZG5_9ROSI</name>
<sequence length="176" mass="20404">MYQDRAAMSFIVSQANSLDVEGNILLFEFENVLDLERVLEFEPWSYNKHLVAFEWAVDAESMPSLAFTETVFWVQLHNIPERCLTQEIGEAVGNMLGSTIQVANLEDDGSGSEFLWVRVSLDISKPVPRCCKLWSKGDHIGWQLLKFECLPNICYWCDRVIHNERECELWLRGRET</sequence>
<dbReference type="EMBL" id="JAZDWU010000009">
    <property type="protein sequence ID" value="KAK9991073.1"/>
    <property type="molecule type" value="Genomic_DNA"/>
</dbReference>
<dbReference type="AlphaFoldDB" id="A0AAW2BZG5"/>
<dbReference type="PANTHER" id="PTHR31286">
    <property type="entry name" value="GLYCINE-RICH CELL WALL STRUCTURAL PROTEIN 1.8-LIKE"/>
    <property type="match status" value="1"/>
</dbReference>
<evidence type="ECO:0008006" key="3">
    <source>
        <dbReference type="Google" id="ProtNLM"/>
    </source>
</evidence>